<reference evidence="2" key="2">
    <citation type="submission" date="2022-10" db="EMBL/GenBank/DDBJ databases">
        <title>The complete genomes of actinobacterial strains from the NBC collection.</title>
        <authorList>
            <person name="Joergensen T.S."/>
            <person name="Alvarez Arevalo M."/>
            <person name="Sterndorff E.B."/>
            <person name="Faurdal D."/>
            <person name="Vuksanovic O."/>
            <person name="Mourched A.-S."/>
            <person name="Charusanti P."/>
            <person name="Shaw S."/>
            <person name="Blin K."/>
            <person name="Weber T."/>
        </authorList>
    </citation>
    <scope>NUCLEOTIDE SEQUENCE</scope>
    <source>
        <strain evidence="2">NBC_00489</strain>
    </source>
</reference>
<evidence type="ECO:0000313" key="2">
    <source>
        <dbReference type="EMBL" id="WUR39628.1"/>
    </source>
</evidence>
<dbReference type="Proteomes" id="UP000198614">
    <property type="component" value="Unassembled WGS sequence"/>
</dbReference>
<gene>
    <name evidence="2" type="ORF">OHN36_21950</name>
    <name evidence="1" type="ORF">SAMN05216260_101174</name>
</gene>
<dbReference type="EMBL" id="FNAX01000001">
    <property type="protein sequence ID" value="SDE28282.1"/>
    <property type="molecule type" value="Genomic_DNA"/>
</dbReference>
<proteinExistence type="predicted"/>
<organism evidence="1 3">
    <name type="scientific">Streptomyces griseoaurantiacus</name>
    <dbReference type="NCBI Taxonomy" id="68213"/>
    <lineage>
        <taxon>Bacteria</taxon>
        <taxon>Bacillati</taxon>
        <taxon>Actinomycetota</taxon>
        <taxon>Actinomycetes</taxon>
        <taxon>Kitasatosporales</taxon>
        <taxon>Streptomycetaceae</taxon>
        <taxon>Streptomyces</taxon>
        <taxon>Streptomyces aurantiacus group</taxon>
    </lineage>
</organism>
<sequence>MPWVRCPTCPGSDLKWFRDLEEKEYGPAELAVLALFPEETPFRPAAYQRCTRGSCRRVQRKDRWKTGASLPEGL</sequence>
<dbReference type="OrthoDB" id="4252448at2"/>
<evidence type="ECO:0000313" key="3">
    <source>
        <dbReference type="Proteomes" id="UP000198614"/>
    </source>
</evidence>
<dbReference type="Proteomes" id="UP001432161">
    <property type="component" value="Chromosome"/>
</dbReference>
<dbReference type="EMBL" id="CP108330">
    <property type="protein sequence ID" value="WUR39628.1"/>
    <property type="molecule type" value="Genomic_DNA"/>
</dbReference>
<accession>A0A1G7BN04</accession>
<protein>
    <submittedName>
        <fullName evidence="1">Uncharacterized protein</fullName>
    </submittedName>
</protein>
<evidence type="ECO:0000313" key="4">
    <source>
        <dbReference type="Proteomes" id="UP001432161"/>
    </source>
</evidence>
<reference evidence="1 3" key="1">
    <citation type="submission" date="2016-10" db="EMBL/GenBank/DDBJ databases">
        <authorList>
            <person name="de Groot N.N."/>
        </authorList>
    </citation>
    <scope>NUCLEOTIDE SEQUENCE [LARGE SCALE GENOMIC DNA]</scope>
    <source>
        <strain evidence="1 3">CGMCC 4.1859</strain>
    </source>
</reference>
<evidence type="ECO:0000313" key="1">
    <source>
        <dbReference type="EMBL" id="SDE28282.1"/>
    </source>
</evidence>
<name>A0A1G7BN04_9ACTN</name>
<keyword evidence="4" id="KW-1185">Reference proteome</keyword>
<dbReference type="AlphaFoldDB" id="A0A1G7BN04"/>